<gene>
    <name evidence="2" type="ORF">MTR67_023251</name>
</gene>
<proteinExistence type="predicted"/>
<accession>A0AAF0QUV4</accession>
<protein>
    <submittedName>
        <fullName evidence="2">Uncharacterized protein</fullName>
    </submittedName>
</protein>
<dbReference type="EMBL" id="CP133616">
    <property type="protein sequence ID" value="WMV29866.1"/>
    <property type="molecule type" value="Genomic_DNA"/>
</dbReference>
<reference evidence="2" key="1">
    <citation type="submission" date="2023-08" db="EMBL/GenBank/DDBJ databases">
        <title>A de novo genome assembly of Solanum verrucosum Schlechtendal, a Mexican diploid species geographically isolated from the other diploid A-genome species in potato relatives.</title>
        <authorList>
            <person name="Hosaka K."/>
        </authorList>
    </citation>
    <scope>NUCLEOTIDE SEQUENCE</scope>
    <source>
        <tissue evidence="2">Young leaves</tissue>
    </source>
</reference>
<sequence length="96" mass="11060">MTARSPIRRSLRHQLSQGKLESREEKTVKNPSSRTQQGSISSSPKIERFLRGIRDQVCGMFLSPIRSLEFSRILDSMIMNRPRVSRISADHHELVI</sequence>
<feature type="compositionally biased region" description="Low complexity" evidence="1">
    <location>
        <begin position="32"/>
        <end position="43"/>
    </location>
</feature>
<dbReference type="AlphaFoldDB" id="A0AAF0QUV4"/>
<organism evidence="2 3">
    <name type="scientific">Solanum verrucosum</name>
    <dbReference type="NCBI Taxonomy" id="315347"/>
    <lineage>
        <taxon>Eukaryota</taxon>
        <taxon>Viridiplantae</taxon>
        <taxon>Streptophyta</taxon>
        <taxon>Embryophyta</taxon>
        <taxon>Tracheophyta</taxon>
        <taxon>Spermatophyta</taxon>
        <taxon>Magnoliopsida</taxon>
        <taxon>eudicotyledons</taxon>
        <taxon>Gunneridae</taxon>
        <taxon>Pentapetalae</taxon>
        <taxon>asterids</taxon>
        <taxon>lamiids</taxon>
        <taxon>Solanales</taxon>
        <taxon>Solanaceae</taxon>
        <taxon>Solanoideae</taxon>
        <taxon>Solaneae</taxon>
        <taxon>Solanum</taxon>
    </lineage>
</organism>
<keyword evidence="3" id="KW-1185">Reference proteome</keyword>
<evidence type="ECO:0000313" key="3">
    <source>
        <dbReference type="Proteomes" id="UP001234989"/>
    </source>
</evidence>
<name>A0AAF0QUV4_SOLVR</name>
<evidence type="ECO:0000256" key="1">
    <source>
        <dbReference type="SAM" id="MobiDB-lite"/>
    </source>
</evidence>
<dbReference type="Proteomes" id="UP001234989">
    <property type="component" value="Chromosome 5"/>
</dbReference>
<feature type="compositionally biased region" description="Basic residues" evidence="1">
    <location>
        <begin position="1"/>
        <end position="12"/>
    </location>
</feature>
<evidence type="ECO:0000313" key="2">
    <source>
        <dbReference type="EMBL" id="WMV29866.1"/>
    </source>
</evidence>
<feature type="region of interest" description="Disordered" evidence="1">
    <location>
        <begin position="1"/>
        <end position="45"/>
    </location>
</feature>